<organism evidence="2 3">
    <name type="scientific">Ficus carica</name>
    <name type="common">Common fig</name>
    <dbReference type="NCBI Taxonomy" id="3494"/>
    <lineage>
        <taxon>Eukaryota</taxon>
        <taxon>Viridiplantae</taxon>
        <taxon>Streptophyta</taxon>
        <taxon>Embryophyta</taxon>
        <taxon>Tracheophyta</taxon>
        <taxon>Spermatophyta</taxon>
        <taxon>Magnoliopsida</taxon>
        <taxon>eudicotyledons</taxon>
        <taxon>Gunneridae</taxon>
        <taxon>Pentapetalae</taxon>
        <taxon>rosids</taxon>
        <taxon>fabids</taxon>
        <taxon>Rosales</taxon>
        <taxon>Moraceae</taxon>
        <taxon>Ficeae</taxon>
        <taxon>Ficus</taxon>
    </lineage>
</organism>
<sequence length="90" mass="9529">MATRVWQRHPREEAGGSGAATPETNPRQGAWGPGFVVCRTAKGDGGIWSKSLSGGLGSSFVTPRGGPESDLLERRREGRRERGGGAGFDF</sequence>
<gene>
    <name evidence="2" type="ORF">TIFTF001_028024</name>
</gene>
<comment type="caution">
    <text evidence="2">The sequence shown here is derived from an EMBL/GenBank/DDBJ whole genome shotgun (WGS) entry which is preliminary data.</text>
</comment>
<evidence type="ECO:0000313" key="3">
    <source>
        <dbReference type="Proteomes" id="UP001187192"/>
    </source>
</evidence>
<evidence type="ECO:0000256" key="1">
    <source>
        <dbReference type="SAM" id="MobiDB-lite"/>
    </source>
</evidence>
<name>A0AA88DP65_FICCA</name>
<evidence type="ECO:0000313" key="2">
    <source>
        <dbReference type="EMBL" id="GMN58931.1"/>
    </source>
</evidence>
<feature type="region of interest" description="Disordered" evidence="1">
    <location>
        <begin position="51"/>
        <end position="90"/>
    </location>
</feature>
<dbReference type="EMBL" id="BTGU01000082">
    <property type="protein sequence ID" value="GMN58931.1"/>
    <property type="molecule type" value="Genomic_DNA"/>
</dbReference>
<feature type="region of interest" description="Disordered" evidence="1">
    <location>
        <begin position="1"/>
        <end position="32"/>
    </location>
</feature>
<keyword evidence="3" id="KW-1185">Reference proteome</keyword>
<protein>
    <submittedName>
        <fullName evidence="2">Uncharacterized protein</fullName>
    </submittedName>
</protein>
<dbReference type="Proteomes" id="UP001187192">
    <property type="component" value="Unassembled WGS sequence"/>
</dbReference>
<reference evidence="2" key="1">
    <citation type="submission" date="2023-07" db="EMBL/GenBank/DDBJ databases">
        <title>draft genome sequence of fig (Ficus carica).</title>
        <authorList>
            <person name="Takahashi T."/>
            <person name="Nishimura K."/>
        </authorList>
    </citation>
    <scope>NUCLEOTIDE SEQUENCE</scope>
</reference>
<feature type="compositionally biased region" description="Basic and acidic residues" evidence="1">
    <location>
        <begin position="71"/>
        <end position="83"/>
    </location>
</feature>
<proteinExistence type="predicted"/>
<dbReference type="AlphaFoldDB" id="A0AA88DP65"/>
<accession>A0AA88DP65</accession>